<gene>
    <name evidence="2" type="ORF">S06H3_34533</name>
</gene>
<name>X1NUX5_9ZZZZ</name>
<evidence type="ECO:0008006" key="3">
    <source>
        <dbReference type="Google" id="ProtNLM"/>
    </source>
</evidence>
<sequence length="182" mass="19479">MRRMVLPILIVFVLVLSPYPALAGGFVITYPPNVDNMSLTAGSPENIRINLKNLTDTKVAASLTDNANGVVGLNYPIVFVMDPGDIEEVVLIVNPLCGGEFNVVLHIDVQVPEEVGGPMAGQVIGGMDIPLRGTVAAAPPADGEIPWPYVVLVAIVIVGAVAYAIKRYWRKVAVVKKWHRSA</sequence>
<proteinExistence type="predicted"/>
<accession>X1NUX5</accession>
<evidence type="ECO:0000313" key="2">
    <source>
        <dbReference type="EMBL" id="GAI30580.1"/>
    </source>
</evidence>
<dbReference type="AlphaFoldDB" id="X1NUX5"/>
<organism evidence="2">
    <name type="scientific">marine sediment metagenome</name>
    <dbReference type="NCBI Taxonomy" id="412755"/>
    <lineage>
        <taxon>unclassified sequences</taxon>
        <taxon>metagenomes</taxon>
        <taxon>ecological metagenomes</taxon>
    </lineage>
</organism>
<protein>
    <recommendedName>
        <fullName evidence="3">CARDB domain-containing protein</fullName>
    </recommendedName>
</protein>
<keyword evidence="1" id="KW-1133">Transmembrane helix</keyword>
<evidence type="ECO:0000256" key="1">
    <source>
        <dbReference type="SAM" id="Phobius"/>
    </source>
</evidence>
<comment type="caution">
    <text evidence="2">The sequence shown here is derived from an EMBL/GenBank/DDBJ whole genome shotgun (WGS) entry which is preliminary data.</text>
</comment>
<reference evidence="2" key="1">
    <citation type="journal article" date="2014" name="Front. Microbiol.">
        <title>High frequency of phylogenetically diverse reductive dehalogenase-homologous genes in deep subseafloor sedimentary metagenomes.</title>
        <authorList>
            <person name="Kawai M."/>
            <person name="Futagami T."/>
            <person name="Toyoda A."/>
            <person name="Takaki Y."/>
            <person name="Nishi S."/>
            <person name="Hori S."/>
            <person name="Arai W."/>
            <person name="Tsubouchi T."/>
            <person name="Morono Y."/>
            <person name="Uchiyama I."/>
            <person name="Ito T."/>
            <person name="Fujiyama A."/>
            <person name="Inagaki F."/>
            <person name="Takami H."/>
        </authorList>
    </citation>
    <scope>NUCLEOTIDE SEQUENCE</scope>
    <source>
        <strain evidence="2">Expedition CK06-06</strain>
    </source>
</reference>
<keyword evidence="1" id="KW-0472">Membrane</keyword>
<keyword evidence="1" id="KW-0812">Transmembrane</keyword>
<feature type="transmembrane region" description="Helical" evidence="1">
    <location>
        <begin position="147"/>
        <end position="165"/>
    </location>
</feature>
<dbReference type="EMBL" id="BARV01020739">
    <property type="protein sequence ID" value="GAI30580.1"/>
    <property type="molecule type" value="Genomic_DNA"/>
</dbReference>